<proteinExistence type="predicted"/>
<dbReference type="InterPro" id="IPR050469">
    <property type="entry name" value="Diguanylate_Cyclase"/>
</dbReference>
<evidence type="ECO:0000259" key="11">
    <source>
        <dbReference type="PROSITE" id="PS50887"/>
    </source>
</evidence>
<feature type="transmembrane region" description="Helical" evidence="10">
    <location>
        <begin position="289"/>
        <end position="309"/>
    </location>
</feature>
<feature type="transmembrane region" description="Helical" evidence="10">
    <location>
        <begin position="265"/>
        <end position="282"/>
    </location>
</feature>
<feature type="region of interest" description="Disordered" evidence="9">
    <location>
        <begin position="1"/>
        <end position="24"/>
    </location>
</feature>
<dbReference type="FunFam" id="3.30.70.270:FF:000001">
    <property type="entry name" value="Diguanylate cyclase domain protein"/>
    <property type="match status" value="1"/>
</dbReference>
<dbReference type="PANTHER" id="PTHR45138:SF9">
    <property type="entry name" value="DIGUANYLATE CYCLASE DGCM-RELATED"/>
    <property type="match status" value="1"/>
</dbReference>
<dbReference type="NCBIfam" id="TIGR00254">
    <property type="entry name" value="GGDEF"/>
    <property type="match status" value="1"/>
</dbReference>
<protein>
    <recommendedName>
        <fullName evidence="3">diguanylate cyclase</fullName>
        <ecNumber evidence="3">2.7.7.65</ecNumber>
    </recommendedName>
</protein>
<keyword evidence="7 10" id="KW-0472">Membrane</keyword>
<dbReference type="PANTHER" id="PTHR45138">
    <property type="entry name" value="REGULATORY COMPONENTS OF SENSORY TRANSDUCTION SYSTEM"/>
    <property type="match status" value="1"/>
</dbReference>
<evidence type="ECO:0000256" key="4">
    <source>
        <dbReference type="ARBA" id="ARBA00022475"/>
    </source>
</evidence>
<keyword evidence="5 10" id="KW-0812">Transmembrane</keyword>
<dbReference type="OrthoDB" id="9803824at2"/>
<dbReference type="InterPro" id="IPR007895">
    <property type="entry name" value="MASE1"/>
</dbReference>
<keyword evidence="4" id="KW-1003">Cell membrane</keyword>
<dbReference type="AlphaFoldDB" id="A0A126PV44"/>
<evidence type="ECO:0000256" key="9">
    <source>
        <dbReference type="SAM" id="MobiDB-lite"/>
    </source>
</evidence>
<keyword evidence="6 10" id="KW-1133">Transmembrane helix</keyword>
<evidence type="ECO:0000256" key="2">
    <source>
        <dbReference type="ARBA" id="ARBA00004651"/>
    </source>
</evidence>
<dbReference type="InterPro" id="IPR000160">
    <property type="entry name" value="GGDEF_dom"/>
</dbReference>
<evidence type="ECO:0000256" key="6">
    <source>
        <dbReference type="ARBA" id="ARBA00022989"/>
    </source>
</evidence>
<organism evidence="12 13">
    <name type="scientific">Alteromonas macleodii</name>
    <name type="common">Pseudoalteromonas macleodii</name>
    <dbReference type="NCBI Taxonomy" id="28108"/>
    <lineage>
        <taxon>Bacteria</taxon>
        <taxon>Pseudomonadati</taxon>
        <taxon>Pseudomonadota</taxon>
        <taxon>Gammaproteobacteria</taxon>
        <taxon>Alteromonadales</taxon>
        <taxon>Alteromonadaceae</taxon>
        <taxon>Alteromonas/Salinimonas group</taxon>
        <taxon>Alteromonas</taxon>
    </lineage>
</organism>
<dbReference type="InterPro" id="IPR029787">
    <property type="entry name" value="Nucleotide_cyclase"/>
</dbReference>
<dbReference type="Pfam" id="PF05231">
    <property type="entry name" value="MASE1"/>
    <property type="match status" value="1"/>
</dbReference>
<dbReference type="SUPFAM" id="SSF55073">
    <property type="entry name" value="Nucleotide cyclase"/>
    <property type="match status" value="1"/>
</dbReference>
<evidence type="ECO:0000256" key="8">
    <source>
        <dbReference type="ARBA" id="ARBA00034247"/>
    </source>
</evidence>
<feature type="transmembrane region" description="Helical" evidence="10">
    <location>
        <begin position="123"/>
        <end position="144"/>
    </location>
</feature>
<dbReference type="SMART" id="SM00267">
    <property type="entry name" value="GGDEF"/>
    <property type="match status" value="1"/>
</dbReference>
<feature type="transmembrane region" description="Helical" evidence="10">
    <location>
        <begin position="243"/>
        <end position="259"/>
    </location>
</feature>
<dbReference type="EC" id="2.7.7.65" evidence="3"/>
<feature type="transmembrane region" description="Helical" evidence="10">
    <location>
        <begin position="156"/>
        <end position="179"/>
    </location>
</feature>
<dbReference type="Pfam" id="PF00990">
    <property type="entry name" value="GGDEF"/>
    <property type="match status" value="1"/>
</dbReference>
<name>A0A126PV44_ALTMA</name>
<comment type="cofactor">
    <cofactor evidence="1">
        <name>Mg(2+)</name>
        <dbReference type="ChEBI" id="CHEBI:18420"/>
    </cofactor>
</comment>
<evidence type="ECO:0000313" key="13">
    <source>
        <dbReference type="Proteomes" id="UP000063991"/>
    </source>
</evidence>
<dbReference type="CDD" id="cd01949">
    <property type="entry name" value="GGDEF"/>
    <property type="match status" value="1"/>
</dbReference>
<dbReference type="EMBL" id="CP014323">
    <property type="protein sequence ID" value="AMJ96842.1"/>
    <property type="molecule type" value="Genomic_DNA"/>
</dbReference>
<dbReference type="PROSITE" id="PS50887">
    <property type="entry name" value="GGDEF"/>
    <property type="match status" value="1"/>
</dbReference>
<feature type="transmembrane region" description="Helical" evidence="10">
    <location>
        <begin position="75"/>
        <end position="103"/>
    </location>
</feature>
<comment type="subcellular location">
    <subcellularLocation>
        <location evidence="2">Cell membrane</location>
        <topology evidence="2">Multi-pass membrane protein</topology>
    </subcellularLocation>
</comment>
<evidence type="ECO:0000256" key="3">
    <source>
        <dbReference type="ARBA" id="ARBA00012528"/>
    </source>
</evidence>
<gene>
    <name evidence="12" type="ORF">AVL55_00815</name>
</gene>
<evidence type="ECO:0000256" key="10">
    <source>
        <dbReference type="SAM" id="Phobius"/>
    </source>
</evidence>
<evidence type="ECO:0000256" key="1">
    <source>
        <dbReference type="ARBA" id="ARBA00001946"/>
    </source>
</evidence>
<feature type="transmembrane region" description="Helical" evidence="10">
    <location>
        <begin position="191"/>
        <end position="215"/>
    </location>
</feature>
<dbReference type="GO" id="GO:0005886">
    <property type="term" value="C:plasma membrane"/>
    <property type="evidence" value="ECO:0007669"/>
    <property type="project" value="UniProtKB-SubCell"/>
</dbReference>
<feature type="domain" description="GGDEF" evidence="11">
    <location>
        <begin position="376"/>
        <end position="502"/>
    </location>
</feature>
<evidence type="ECO:0000256" key="5">
    <source>
        <dbReference type="ARBA" id="ARBA00022692"/>
    </source>
</evidence>
<accession>A0A126PV44</accession>
<dbReference type="InterPro" id="IPR043128">
    <property type="entry name" value="Rev_trsase/Diguanyl_cyclase"/>
</dbReference>
<comment type="catalytic activity">
    <reaction evidence="8">
        <text>2 GTP = 3',3'-c-di-GMP + 2 diphosphate</text>
        <dbReference type="Rhea" id="RHEA:24898"/>
        <dbReference type="ChEBI" id="CHEBI:33019"/>
        <dbReference type="ChEBI" id="CHEBI:37565"/>
        <dbReference type="ChEBI" id="CHEBI:58805"/>
        <dbReference type="EC" id="2.7.7.65"/>
    </reaction>
</comment>
<evidence type="ECO:0000256" key="7">
    <source>
        <dbReference type="ARBA" id="ARBA00023136"/>
    </source>
</evidence>
<dbReference type="Proteomes" id="UP000063991">
    <property type="component" value="Chromosome"/>
</dbReference>
<dbReference type="RefSeq" id="WP_061093949.1">
    <property type="nucleotide sequence ID" value="NZ_CP014323.1"/>
</dbReference>
<dbReference type="Gene3D" id="3.30.70.270">
    <property type="match status" value="1"/>
</dbReference>
<sequence length="502" mass="55331">MEKPAISKSRSQQASKVDKPTSNVHEHAETGRSFWPFKPLSGLYQDVFIILSWIAIWQIGRIVEYTEHASVWFPAAGYTLACFLVLGWRAVVPIMVAAIAITVWNGHNYLLPLSNVEMMWGGVLFGVAHMLPYYAGASVLGHLLRKPDVTTPQLIVSFLIIGCISSLVATQLVIGSLVLTNQMSAADIKEAMLPFWIGDMAGVVVLAPLFAGLLVKISAASKIDLLAFSNCASSDLHSYFKKVAVNLALILFVMLLAKLTQSRDSAFAIFFLAITHMWIACTESTKRNVISLAISSLSIVLLVHIFALMDYVKVYQFALNVIAANALFGIAIPQLQADNALLKDRVFVDTLTQAYTREYLAQRSALEMAQIRESGSSLYFVMFDLDKFKRINDELGHVDGDNALRRLSQVTKDIVRKADVFARFGGDEFVLLLPNISEQNALNLVEKVREGINAIVISEVSLSSSFGVTLMQQSDTLETLIQRADRALYASKEKGGNTITLK</sequence>
<reference evidence="12 13" key="1">
    <citation type="submission" date="2015-12" db="EMBL/GenBank/DDBJ databases">
        <authorList>
            <person name="Shamseldin A."/>
            <person name="Moawad H."/>
            <person name="Abd El-Rahim W.M."/>
            <person name="Sadowsky M.J."/>
        </authorList>
    </citation>
    <scope>NUCLEOTIDE SEQUENCE [LARGE SCALE GENOMIC DNA]</scope>
    <source>
        <strain evidence="12 13">D7</strain>
    </source>
</reference>
<dbReference type="GO" id="GO:0052621">
    <property type="term" value="F:diguanylate cyclase activity"/>
    <property type="evidence" value="ECO:0007669"/>
    <property type="project" value="UniProtKB-EC"/>
</dbReference>
<evidence type="ECO:0000313" key="12">
    <source>
        <dbReference type="EMBL" id="AMJ96842.1"/>
    </source>
</evidence>